<feature type="transmembrane region" description="Helical" evidence="7">
    <location>
        <begin position="80"/>
        <end position="101"/>
    </location>
</feature>
<keyword evidence="4 7" id="KW-0812">Transmembrane</keyword>
<dbReference type="InterPro" id="IPR050809">
    <property type="entry name" value="UgpAE/MalFG_permease"/>
</dbReference>
<evidence type="ECO:0000313" key="10">
    <source>
        <dbReference type="Proteomes" id="UP000723714"/>
    </source>
</evidence>
<comment type="subcellular location">
    <subcellularLocation>
        <location evidence="1 7">Cell membrane</location>
        <topology evidence="1 7">Multi-pass membrane protein</topology>
    </subcellularLocation>
</comment>
<sequence>MVFVFFPFLDVLCQSFQGPVLREWRGIENYRILFETSAFRLAAMNTLRFTAVCIPVLVVLSLLLAIVLQNIGTSGRIFKSAFLVPMAVPVASVVLFWRVMFHEKGLLNALLAKLGGISKDWMNTGTAFWILVGSYIWKNLGYDIVLWMAGLMGIPSAIYEAARVDGAGHFQCFLHITLPNLKPMFYTITVLSFLNSFKVFREGYLVAGDYPHESMYLLQHLFNNWFGKLEFDKIASAAVLVVLVITCLILLLKRIWEQEGKHR</sequence>
<evidence type="ECO:0000256" key="5">
    <source>
        <dbReference type="ARBA" id="ARBA00022989"/>
    </source>
</evidence>
<dbReference type="Pfam" id="PF00528">
    <property type="entry name" value="BPD_transp_1"/>
    <property type="match status" value="1"/>
</dbReference>
<evidence type="ECO:0000256" key="7">
    <source>
        <dbReference type="RuleBase" id="RU363032"/>
    </source>
</evidence>
<comment type="similarity">
    <text evidence="7">Belongs to the binding-protein-dependent transport system permease family.</text>
</comment>
<keyword evidence="6 7" id="KW-0472">Membrane</keyword>
<feature type="transmembrane region" description="Helical" evidence="7">
    <location>
        <begin position="46"/>
        <end position="68"/>
    </location>
</feature>
<keyword evidence="5 7" id="KW-1133">Transmembrane helix</keyword>
<evidence type="ECO:0000256" key="2">
    <source>
        <dbReference type="ARBA" id="ARBA00022448"/>
    </source>
</evidence>
<dbReference type="PANTHER" id="PTHR43227:SF11">
    <property type="entry name" value="BLL4140 PROTEIN"/>
    <property type="match status" value="1"/>
</dbReference>
<dbReference type="PROSITE" id="PS50928">
    <property type="entry name" value="ABC_TM1"/>
    <property type="match status" value="1"/>
</dbReference>
<keyword evidence="10" id="KW-1185">Reference proteome</keyword>
<gene>
    <name evidence="9" type="ORF">HGO97_005790</name>
</gene>
<evidence type="ECO:0000256" key="3">
    <source>
        <dbReference type="ARBA" id="ARBA00022475"/>
    </source>
</evidence>
<proteinExistence type="inferred from homology"/>
<accession>A0ABS6D159</accession>
<dbReference type="PANTHER" id="PTHR43227">
    <property type="entry name" value="BLL4140 PROTEIN"/>
    <property type="match status" value="1"/>
</dbReference>
<reference evidence="9 10" key="1">
    <citation type="submission" date="2021-06" db="EMBL/GenBank/DDBJ databases">
        <title>Faecalicatena sp. nov. isolated from porcine feces.</title>
        <authorList>
            <person name="Oh B.S."/>
            <person name="Lee J.H."/>
        </authorList>
    </citation>
    <scope>NUCLEOTIDE SEQUENCE [LARGE SCALE GENOMIC DNA]</scope>
    <source>
        <strain evidence="9 10">AGMB00832</strain>
    </source>
</reference>
<dbReference type="EMBL" id="JABACJ020000003">
    <property type="protein sequence ID" value="MBU3875329.1"/>
    <property type="molecule type" value="Genomic_DNA"/>
</dbReference>
<name>A0ABS6D159_9FIRM</name>
<feature type="transmembrane region" description="Helical" evidence="7">
    <location>
        <begin position="144"/>
        <end position="162"/>
    </location>
</feature>
<protein>
    <submittedName>
        <fullName evidence="9">Sugar ABC transporter permease</fullName>
    </submittedName>
</protein>
<comment type="caution">
    <text evidence="9">The sequence shown here is derived from an EMBL/GenBank/DDBJ whole genome shotgun (WGS) entry which is preliminary data.</text>
</comment>
<dbReference type="Proteomes" id="UP000723714">
    <property type="component" value="Unassembled WGS sequence"/>
</dbReference>
<dbReference type="InterPro" id="IPR000515">
    <property type="entry name" value="MetI-like"/>
</dbReference>
<feature type="domain" description="ABC transmembrane type-1" evidence="8">
    <location>
        <begin position="43"/>
        <end position="252"/>
    </location>
</feature>
<evidence type="ECO:0000313" key="9">
    <source>
        <dbReference type="EMBL" id="MBU3875329.1"/>
    </source>
</evidence>
<keyword evidence="3" id="KW-1003">Cell membrane</keyword>
<evidence type="ECO:0000256" key="6">
    <source>
        <dbReference type="ARBA" id="ARBA00023136"/>
    </source>
</evidence>
<organism evidence="9 10">
    <name type="scientific">Faecalicatena faecalis</name>
    <dbReference type="NCBI Taxonomy" id="2726362"/>
    <lineage>
        <taxon>Bacteria</taxon>
        <taxon>Bacillati</taxon>
        <taxon>Bacillota</taxon>
        <taxon>Clostridia</taxon>
        <taxon>Lachnospirales</taxon>
        <taxon>Lachnospiraceae</taxon>
        <taxon>Faecalicatena</taxon>
    </lineage>
</organism>
<feature type="transmembrane region" description="Helical" evidence="7">
    <location>
        <begin position="234"/>
        <end position="252"/>
    </location>
</feature>
<evidence type="ECO:0000256" key="1">
    <source>
        <dbReference type="ARBA" id="ARBA00004651"/>
    </source>
</evidence>
<evidence type="ECO:0000256" key="4">
    <source>
        <dbReference type="ARBA" id="ARBA00022692"/>
    </source>
</evidence>
<evidence type="ECO:0000259" key="8">
    <source>
        <dbReference type="PROSITE" id="PS50928"/>
    </source>
</evidence>
<dbReference type="CDD" id="cd06261">
    <property type="entry name" value="TM_PBP2"/>
    <property type="match status" value="1"/>
</dbReference>
<keyword evidence="2 7" id="KW-0813">Transport</keyword>